<evidence type="ECO:0000313" key="2">
    <source>
        <dbReference type="Proteomes" id="UP000064243"/>
    </source>
</evidence>
<dbReference type="RefSeq" id="WP_059757289.1">
    <property type="nucleotide sequence ID" value="NZ_LDUG01000036.1"/>
</dbReference>
<dbReference type="STRING" id="1123392.GCA_000376425_02804"/>
<organism evidence="1 2">
    <name type="scientific">Thiobacillus denitrificans</name>
    <dbReference type="NCBI Taxonomy" id="36861"/>
    <lineage>
        <taxon>Bacteria</taxon>
        <taxon>Pseudomonadati</taxon>
        <taxon>Pseudomonadota</taxon>
        <taxon>Betaproteobacteria</taxon>
        <taxon>Nitrosomonadales</taxon>
        <taxon>Thiobacillaceae</taxon>
        <taxon>Thiobacillus</taxon>
    </lineage>
</organism>
<dbReference type="OrthoDB" id="8563292at2"/>
<dbReference type="Proteomes" id="UP000064243">
    <property type="component" value="Unassembled WGS sequence"/>
</dbReference>
<dbReference type="AlphaFoldDB" id="A0A106BLB6"/>
<dbReference type="EMBL" id="LDUG01000036">
    <property type="protein sequence ID" value="KVW94258.1"/>
    <property type="molecule type" value="Genomic_DNA"/>
</dbReference>
<accession>A0A106BLB6</accession>
<dbReference type="PATRIC" id="fig|36861.3.peg.2342"/>
<protein>
    <submittedName>
        <fullName evidence="1">Uncharacterized protein</fullName>
    </submittedName>
</protein>
<reference evidence="1 2" key="1">
    <citation type="journal article" date="2015" name="Appl. Environ. Microbiol.">
        <title>Aerobic and Anaerobic Thiosulfate Oxidation by a Cold-Adapted, Subglacial Chemoautotroph.</title>
        <authorList>
            <person name="Harrold Z.R."/>
            <person name="Skidmore M.L."/>
            <person name="Hamilton T.L."/>
            <person name="Desch L."/>
            <person name="Amada K."/>
            <person name="van Gelder W."/>
            <person name="Glover K."/>
            <person name="Roden E.E."/>
            <person name="Boyd E.S."/>
        </authorList>
    </citation>
    <scope>NUCLEOTIDE SEQUENCE [LARGE SCALE GENOMIC DNA]</scope>
    <source>
        <strain evidence="1 2">RG</strain>
    </source>
</reference>
<name>A0A106BLB6_THIDE</name>
<keyword evidence="2" id="KW-1185">Reference proteome</keyword>
<comment type="caution">
    <text evidence="1">The sequence shown here is derived from an EMBL/GenBank/DDBJ whole genome shotgun (WGS) entry which is preliminary data.</text>
</comment>
<evidence type="ECO:0000313" key="1">
    <source>
        <dbReference type="EMBL" id="KVW94258.1"/>
    </source>
</evidence>
<sequence length="91" mass="9998">MSLDELKIGFFYSNGAYGRTWGVRQLAEIAADAETGEMVYHFKGIAGACRRKKGHCSPAEFARWAKYQVALLENDWKRVGGDAAPAESQAA</sequence>
<proteinExistence type="predicted"/>
<gene>
    <name evidence="1" type="ORF">ABW22_12785</name>
</gene>